<dbReference type="Proteomes" id="UP000282985">
    <property type="component" value="Unassembled WGS sequence"/>
</dbReference>
<evidence type="ECO:0000313" key="3">
    <source>
        <dbReference type="Proteomes" id="UP000282985"/>
    </source>
</evidence>
<evidence type="ECO:0000259" key="1">
    <source>
        <dbReference type="Pfam" id="PF02579"/>
    </source>
</evidence>
<dbReference type="InterPro" id="IPR003731">
    <property type="entry name" value="Di-Nase_FeMo-co_biosynth"/>
</dbReference>
<feature type="domain" description="Dinitrogenase iron-molybdenum cofactor biosynthesis" evidence="1">
    <location>
        <begin position="10"/>
        <end position="98"/>
    </location>
</feature>
<dbReference type="RefSeq" id="WP_127342144.1">
    <property type="nucleotide sequence ID" value="NZ_RJJX01000001.1"/>
</dbReference>
<dbReference type="OrthoDB" id="280278at2"/>
<dbReference type="SUPFAM" id="SSF53146">
    <property type="entry name" value="Nitrogenase accessory factor-like"/>
    <property type="match status" value="1"/>
</dbReference>
<gene>
    <name evidence="2" type="ORF">DLK05_01205</name>
</gene>
<evidence type="ECO:0000313" key="2">
    <source>
        <dbReference type="EMBL" id="RUT80002.1"/>
    </source>
</evidence>
<dbReference type="Pfam" id="PF02579">
    <property type="entry name" value="Nitro_FeMo-Co"/>
    <property type="match status" value="1"/>
</dbReference>
<dbReference type="AlphaFoldDB" id="A0A434AZE6"/>
<dbReference type="InterPro" id="IPR036105">
    <property type="entry name" value="DiNase_FeMo-co_biosyn_sf"/>
</dbReference>
<name>A0A434AZE6_9BACT</name>
<accession>A0A434AZE6</accession>
<keyword evidence="3" id="KW-1185">Reference proteome</keyword>
<sequence>MKRLAIPIAEGKLSEFFGQCSYFEIFEIDKAYVKSSRIDFPQLKDIIQLPEWIASIGITDVVTFKIDKRIVNLFGNHKINLFIGIRKITSNEIIKKYLEGTLISDESIISEITSERE</sequence>
<dbReference type="Gene3D" id="3.30.420.130">
    <property type="entry name" value="Dinitrogenase iron-molybdenum cofactor biosynthesis domain"/>
    <property type="match status" value="1"/>
</dbReference>
<dbReference type="EMBL" id="RJJX01000001">
    <property type="protein sequence ID" value="RUT80002.1"/>
    <property type="molecule type" value="Genomic_DNA"/>
</dbReference>
<protein>
    <recommendedName>
        <fullName evidence="1">Dinitrogenase iron-molybdenum cofactor biosynthesis domain-containing protein</fullName>
    </recommendedName>
</protein>
<reference evidence="2 3" key="1">
    <citation type="submission" date="2018-11" db="EMBL/GenBank/DDBJ databases">
        <title>Parancylomarina longa gen. nov., sp. nov., isolated from sediments of southern Okinawa.</title>
        <authorList>
            <person name="Fu T."/>
        </authorList>
    </citation>
    <scope>NUCLEOTIDE SEQUENCE [LARGE SCALE GENOMIC DNA]</scope>
    <source>
        <strain evidence="2 3">T3-2 S1-C</strain>
    </source>
</reference>
<proteinExistence type="predicted"/>
<comment type="caution">
    <text evidence="2">The sequence shown here is derived from an EMBL/GenBank/DDBJ whole genome shotgun (WGS) entry which is preliminary data.</text>
</comment>
<organism evidence="2 3">
    <name type="scientific">Ancylomarina longa</name>
    <dbReference type="NCBI Taxonomy" id="2487017"/>
    <lineage>
        <taxon>Bacteria</taxon>
        <taxon>Pseudomonadati</taxon>
        <taxon>Bacteroidota</taxon>
        <taxon>Bacteroidia</taxon>
        <taxon>Marinilabiliales</taxon>
        <taxon>Marinifilaceae</taxon>
        <taxon>Ancylomarina</taxon>
    </lineage>
</organism>